<dbReference type="GO" id="GO:0006605">
    <property type="term" value="P:protein targeting"/>
    <property type="evidence" value="ECO:0007669"/>
    <property type="project" value="UniProtKB-UniRule"/>
</dbReference>
<keyword evidence="4 9" id="KW-0812">Transmembrane</keyword>
<feature type="transmembrane region" description="Helical" evidence="9">
    <location>
        <begin position="475"/>
        <end position="497"/>
    </location>
</feature>
<comment type="function">
    <text evidence="9">Part of the Sec protein translocase complex. Interacts with the SecYEG preprotein conducting channel. SecDF uses the proton motive force (PMF) to complete protein translocation after the ATP-dependent function of SecA.</text>
</comment>
<organism evidence="13 14">
    <name type="scientific">Candidatus Desantisbacteria bacterium CG2_30_40_21</name>
    <dbReference type="NCBI Taxonomy" id="1817895"/>
    <lineage>
        <taxon>Bacteria</taxon>
        <taxon>Candidatus Desantisiibacteriota</taxon>
    </lineage>
</organism>
<dbReference type="InterPro" id="IPR048634">
    <property type="entry name" value="SecD_SecF_C"/>
</dbReference>
<evidence type="ECO:0000256" key="1">
    <source>
        <dbReference type="ARBA" id="ARBA00004651"/>
    </source>
</evidence>
<dbReference type="Gene3D" id="1.20.1640.10">
    <property type="entry name" value="Multidrug efflux transporter AcrB transmembrane domain"/>
    <property type="match status" value="1"/>
</dbReference>
<dbReference type="GO" id="GO:0005886">
    <property type="term" value="C:plasma membrane"/>
    <property type="evidence" value="ECO:0007669"/>
    <property type="project" value="UniProtKB-SubCell"/>
</dbReference>
<dbReference type="Gene3D" id="3.30.70.3400">
    <property type="match status" value="1"/>
</dbReference>
<keyword evidence="7 9" id="KW-0811">Translocation</keyword>
<evidence type="ECO:0000256" key="6">
    <source>
        <dbReference type="ARBA" id="ARBA00022989"/>
    </source>
</evidence>
<dbReference type="HAMAP" id="MF_01463_B">
    <property type="entry name" value="SecD_B"/>
    <property type="match status" value="1"/>
</dbReference>
<evidence type="ECO:0000259" key="12">
    <source>
        <dbReference type="Pfam" id="PF22599"/>
    </source>
</evidence>
<evidence type="ECO:0000256" key="8">
    <source>
        <dbReference type="ARBA" id="ARBA00023136"/>
    </source>
</evidence>
<dbReference type="InterPro" id="IPR022813">
    <property type="entry name" value="SecD/SecF_arch_bac"/>
</dbReference>
<keyword evidence="3 9" id="KW-1003">Cell membrane</keyword>
<dbReference type="STRING" id="1817895.AUJ95_02025"/>
<gene>
    <name evidence="9" type="primary">secD</name>
    <name evidence="13" type="ORF">AUJ95_02025</name>
</gene>
<sequence>MQRNIRWNMSLILIASGLSIFYLLPTIQWCSMSQSERNVISAWNTLSISLKDRLSELSVFSKEKKKKMLSVSQLTDEERKASILWTSLSKAEQKDIEPWCKLPIEDRDILKRWSTVPLDERERLTKKTKILNKTIKLGLDLRGGMHLVLEVDTTKLSKKDKKNVANVVDQTLEVIRNRVDKFGVSEPVIQRQGENRIVVELPGLKDPQRALDLIGKTAMLEFRLVDDARLEAAKDGDIPDGYEILYDDENTQFLVKKEPEVTGEYLTNAFVDSNQGGNGMTRKMVVALEFNKIGAKKFARTTGGHIGEKLAIVLDGRVRSAPVIRAKIDGGSAIVEGNFTLQEAKDLAIVLRAGALPAPINIIENRTIGPSLGKDSIEKGVIASILGIILVILFMAIYYKLSGVIADVGLLGNILMMMGAMVAISGTLTIPGIAGIILTIGMSVDSNVLIFERIREELRTGKTIKAAIDAGYKKAFWTVFDSHVTTLITALILFAFGTGPIKGFAVTLSTGIIISLFTALVITRVIFDLRKEYKTLSI</sequence>
<accession>A0A1J5EFP1</accession>
<dbReference type="PANTHER" id="PTHR30081">
    <property type="entry name" value="PROTEIN-EXPORT MEMBRANE PROTEIN SEC"/>
    <property type="match status" value="1"/>
</dbReference>
<dbReference type="NCBIfam" id="TIGR01129">
    <property type="entry name" value="secD"/>
    <property type="match status" value="1"/>
</dbReference>
<dbReference type="GO" id="GO:0065002">
    <property type="term" value="P:intracellular protein transmembrane transport"/>
    <property type="evidence" value="ECO:0007669"/>
    <property type="project" value="UniProtKB-UniRule"/>
</dbReference>
<keyword evidence="8 9" id="KW-0472">Membrane</keyword>
<comment type="caution">
    <text evidence="13">The sequence shown here is derived from an EMBL/GenBank/DDBJ whole genome shotgun (WGS) entry which is preliminary data.</text>
</comment>
<dbReference type="Pfam" id="PF22599">
    <property type="entry name" value="SecDF_P1_head"/>
    <property type="match status" value="1"/>
</dbReference>
<evidence type="ECO:0000256" key="3">
    <source>
        <dbReference type="ARBA" id="ARBA00022475"/>
    </source>
</evidence>
<dbReference type="InterPro" id="IPR022646">
    <property type="entry name" value="SecD/SecF_CS"/>
</dbReference>
<feature type="transmembrane region" description="Helical" evidence="9">
    <location>
        <begin position="380"/>
        <end position="399"/>
    </location>
</feature>
<feature type="domain" description="Protein translocase subunit SecDF P1" evidence="11">
    <location>
        <begin position="168"/>
        <end position="227"/>
    </location>
</feature>
<keyword evidence="5 9" id="KW-0653">Protein transport</keyword>
<keyword evidence="2 9" id="KW-0813">Transport</keyword>
<dbReference type="InterPro" id="IPR048631">
    <property type="entry name" value="SecD_1st"/>
</dbReference>
<comment type="subcellular location">
    <subcellularLocation>
        <location evidence="1 9">Cell membrane</location>
        <topology evidence="1 9">Multi-pass membrane protein</topology>
    </subcellularLocation>
</comment>
<dbReference type="Pfam" id="PF02355">
    <property type="entry name" value="SecD_SecF_C"/>
    <property type="match status" value="1"/>
</dbReference>
<feature type="domain" description="Protein export membrane protein SecD/SecF C-terminal" evidence="10">
    <location>
        <begin position="360"/>
        <end position="524"/>
    </location>
</feature>
<feature type="transmembrane region" description="Helical" evidence="9">
    <location>
        <begin position="430"/>
        <end position="454"/>
    </location>
</feature>
<keyword evidence="6 9" id="KW-1133">Transmembrane helix</keyword>
<dbReference type="NCBIfam" id="TIGR00916">
    <property type="entry name" value="2A0604s01"/>
    <property type="match status" value="1"/>
</dbReference>
<evidence type="ECO:0000256" key="9">
    <source>
        <dbReference type="HAMAP-Rule" id="MF_01463"/>
    </source>
</evidence>
<evidence type="ECO:0000256" key="2">
    <source>
        <dbReference type="ARBA" id="ARBA00022448"/>
    </source>
</evidence>
<evidence type="ECO:0000259" key="11">
    <source>
        <dbReference type="Pfam" id="PF21760"/>
    </source>
</evidence>
<dbReference type="AlphaFoldDB" id="A0A1J5EFP1"/>
<dbReference type="InterPro" id="IPR005791">
    <property type="entry name" value="SecD"/>
</dbReference>
<dbReference type="Proteomes" id="UP000183085">
    <property type="component" value="Unassembled WGS sequence"/>
</dbReference>
<name>A0A1J5EFP1_9BACT</name>
<dbReference type="FunFam" id="1.20.1640.10:FF:000004">
    <property type="entry name" value="Protein translocase subunit SecD"/>
    <property type="match status" value="1"/>
</dbReference>
<comment type="similarity">
    <text evidence="9">Belongs to the SecD/SecF family. SecD subfamily.</text>
</comment>
<reference evidence="13 14" key="1">
    <citation type="journal article" date="2016" name="Environ. Microbiol.">
        <title>Genomic resolution of a cold subsurface aquifer community provides metabolic insights for novel microbes adapted to high CO concentrations.</title>
        <authorList>
            <person name="Probst A.J."/>
            <person name="Castelle C.J."/>
            <person name="Singh A."/>
            <person name="Brown C.T."/>
            <person name="Anantharaman K."/>
            <person name="Sharon I."/>
            <person name="Hug L.A."/>
            <person name="Burstein D."/>
            <person name="Emerson J.B."/>
            <person name="Thomas B.C."/>
            <person name="Banfield J.F."/>
        </authorList>
    </citation>
    <scope>NUCLEOTIDE SEQUENCE [LARGE SCALE GENOMIC DNA]</scope>
    <source>
        <strain evidence="13">CG2_30_40_21</strain>
    </source>
</reference>
<dbReference type="InterPro" id="IPR054384">
    <property type="entry name" value="SecDF_P1_head"/>
</dbReference>
<dbReference type="Pfam" id="PF21760">
    <property type="entry name" value="SecD_1st"/>
    <property type="match status" value="1"/>
</dbReference>
<evidence type="ECO:0000256" key="4">
    <source>
        <dbReference type="ARBA" id="ARBA00022692"/>
    </source>
</evidence>
<feature type="transmembrane region" description="Helical" evidence="9">
    <location>
        <begin position="503"/>
        <end position="527"/>
    </location>
</feature>
<dbReference type="InterPro" id="IPR055344">
    <property type="entry name" value="SecD_SecF_C_bact"/>
</dbReference>
<dbReference type="SUPFAM" id="SSF82866">
    <property type="entry name" value="Multidrug efflux transporter AcrB transmembrane domain"/>
    <property type="match status" value="1"/>
</dbReference>
<evidence type="ECO:0000256" key="7">
    <source>
        <dbReference type="ARBA" id="ARBA00023010"/>
    </source>
</evidence>
<feature type="transmembrane region" description="Helical" evidence="9">
    <location>
        <begin position="7"/>
        <end position="24"/>
    </location>
</feature>
<dbReference type="EMBL" id="MNYI01000057">
    <property type="protein sequence ID" value="OIP42182.1"/>
    <property type="molecule type" value="Genomic_DNA"/>
</dbReference>
<comment type="subunit">
    <text evidence="9">Forms a complex with SecF. Part of the essential Sec protein translocation apparatus which comprises SecA, SecYEG and auxiliary proteins SecDF. Other proteins may also be involved.</text>
</comment>
<feature type="domain" description="SecDF P1 head subdomain" evidence="12">
    <location>
        <begin position="244"/>
        <end position="358"/>
    </location>
</feature>
<proteinExistence type="inferred from homology"/>
<dbReference type="PANTHER" id="PTHR30081:SF1">
    <property type="entry name" value="PROTEIN TRANSLOCASE SUBUNIT SECD"/>
    <property type="match status" value="1"/>
</dbReference>
<evidence type="ECO:0000259" key="10">
    <source>
        <dbReference type="Pfam" id="PF02355"/>
    </source>
</evidence>
<dbReference type="GO" id="GO:0015450">
    <property type="term" value="F:protein-transporting ATPase activity"/>
    <property type="evidence" value="ECO:0007669"/>
    <property type="project" value="InterPro"/>
</dbReference>
<evidence type="ECO:0000313" key="14">
    <source>
        <dbReference type="Proteomes" id="UP000183085"/>
    </source>
</evidence>
<dbReference type="Gene3D" id="3.30.1360.200">
    <property type="match status" value="1"/>
</dbReference>
<evidence type="ECO:0000313" key="13">
    <source>
        <dbReference type="EMBL" id="OIP42182.1"/>
    </source>
</evidence>
<dbReference type="GO" id="GO:0043952">
    <property type="term" value="P:protein transport by the Sec complex"/>
    <property type="evidence" value="ECO:0007669"/>
    <property type="project" value="UniProtKB-UniRule"/>
</dbReference>
<protein>
    <recommendedName>
        <fullName evidence="9">Protein translocase subunit SecD</fullName>
    </recommendedName>
</protein>
<evidence type="ECO:0000256" key="5">
    <source>
        <dbReference type="ARBA" id="ARBA00022927"/>
    </source>
</evidence>
<comment type="caution">
    <text evidence="9">Lacks conserved residue(s) required for the propagation of feature annotation.</text>
</comment>
<dbReference type="Pfam" id="PF07549">
    <property type="entry name" value="Sec_GG"/>
    <property type="match status" value="1"/>
</dbReference>